<keyword evidence="5" id="KW-0378">Hydrolase</keyword>
<evidence type="ECO:0000256" key="4">
    <source>
        <dbReference type="ARBA" id="ARBA00022741"/>
    </source>
</evidence>
<dbReference type="PANTHER" id="PTHR42714">
    <property type="entry name" value="TRNA MODIFICATION GTPASE GTPBP3"/>
    <property type="match status" value="1"/>
</dbReference>
<dbReference type="InterPro" id="IPR027266">
    <property type="entry name" value="TrmE/GcvT-like"/>
</dbReference>
<dbReference type="InterPro" id="IPR027368">
    <property type="entry name" value="MnmE_dom2"/>
</dbReference>
<proteinExistence type="predicted"/>
<dbReference type="GO" id="GO:0042802">
    <property type="term" value="F:identical protein binding"/>
    <property type="evidence" value="ECO:0007669"/>
    <property type="project" value="UniProtKB-ARBA"/>
</dbReference>
<keyword evidence="7" id="KW-0630">Potassium</keyword>
<keyword evidence="8" id="KW-0342">GTP-binding</keyword>
<evidence type="ECO:0000256" key="2">
    <source>
        <dbReference type="ARBA" id="ARBA00022694"/>
    </source>
</evidence>
<accession>X0U765</accession>
<dbReference type="SUPFAM" id="SSF116878">
    <property type="entry name" value="TrmE connector domain"/>
    <property type="match status" value="1"/>
</dbReference>
<dbReference type="GO" id="GO:0016787">
    <property type="term" value="F:hydrolase activity"/>
    <property type="evidence" value="ECO:0007669"/>
    <property type="project" value="UniProtKB-KW"/>
</dbReference>
<dbReference type="SUPFAM" id="SSF103025">
    <property type="entry name" value="Folate-binding domain"/>
    <property type="match status" value="1"/>
</dbReference>
<gene>
    <name evidence="10" type="ORF">S01H1_36039</name>
</gene>
<comment type="subcellular location">
    <subcellularLocation>
        <location evidence="1">Plastid</location>
        <location evidence="1">Chloroplast</location>
    </subcellularLocation>
</comment>
<reference evidence="10" key="1">
    <citation type="journal article" date="2014" name="Front. Microbiol.">
        <title>High frequency of phylogenetically diverse reductive dehalogenase-homologous genes in deep subseafloor sedimentary metagenomes.</title>
        <authorList>
            <person name="Kawai M."/>
            <person name="Futagami T."/>
            <person name="Toyoda A."/>
            <person name="Takaki Y."/>
            <person name="Nishi S."/>
            <person name="Hori S."/>
            <person name="Arai W."/>
            <person name="Tsubouchi T."/>
            <person name="Morono Y."/>
            <person name="Uchiyama I."/>
            <person name="Ito T."/>
            <person name="Fujiyama A."/>
            <person name="Inagaki F."/>
            <person name="Takami H."/>
        </authorList>
    </citation>
    <scope>NUCLEOTIDE SEQUENCE</scope>
    <source>
        <strain evidence="10">Expedition CK06-06</strain>
    </source>
</reference>
<protein>
    <recommendedName>
        <fullName evidence="9">GTP-binding protein TrmE N-terminal domain-containing protein</fullName>
    </recommendedName>
</protein>
<dbReference type="GO" id="GO:0030488">
    <property type="term" value="P:tRNA methylation"/>
    <property type="evidence" value="ECO:0007669"/>
    <property type="project" value="TreeGrafter"/>
</dbReference>
<evidence type="ECO:0000256" key="8">
    <source>
        <dbReference type="ARBA" id="ARBA00023134"/>
    </source>
</evidence>
<name>X0U765_9ZZZZ</name>
<dbReference type="GO" id="GO:0005525">
    <property type="term" value="F:GTP binding"/>
    <property type="evidence" value="ECO:0007669"/>
    <property type="project" value="UniProtKB-KW"/>
</dbReference>
<dbReference type="GO" id="GO:0046872">
    <property type="term" value="F:metal ion binding"/>
    <property type="evidence" value="ECO:0007669"/>
    <property type="project" value="UniProtKB-KW"/>
</dbReference>
<feature type="domain" description="GTP-binding protein TrmE N-terminal" evidence="9">
    <location>
        <begin position="8"/>
        <end position="139"/>
    </location>
</feature>
<evidence type="ECO:0000256" key="5">
    <source>
        <dbReference type="ARBA" id="ARBA00022801"/>
    </source>
</evidence>
<dbReference type="AlphaFoldDB" id="X0U765"/>
<dbReference type="GO" id="GO:0002098">
    <property type="term" value="P:tRNA wobble uridine modification"/>
    <property type="evidence" value="ECO:0007669"/>
    <property type="project" value="TreeGrafter"/>
</dbReference>
<evidence type="ECO:0000256" key="3">
    <source>
        <dbReference type="ARBA" id="ARBA00022723"/>
    </source>
</evidence>
<dbReference type="CDD" id="cd14858">
    <property type="entry name" value="TrmE_N"/>
    <property type="match status" value="1"/>
</dbReference>
<dbReference type="Gene3D" id="1.20.120.430">
    <property type="entry name" value="tRNA modification GTPase MnmE domain 2"/>
    <property type="match status" value="1"/>
</dbReference>
<evidence type="ECO:0000313" key="10">
    <source>
        <dbReference type="EMBL" id="GAG01405.1"/>
    </source>
</evidence>
<evidence type="ECO:0000256" key="7">
    <source>
        <dbReference type="ARBA" id="ARBA00022958"/>
    </source>
</evidence>
<dbReference type="PANTHER" id="PTHR42714:SF2">
    <property type="entry name" value="TRNA MODIFICATION GTPASE GTPBP3, MITOCHONDRIAL"/>
    <property type="match status" value="1"/>
</dbReference>
<dbReference type="EMBL" id="BARS01022549">
    <property type="protein sequence ID" value="GAG01405.1"/>
    <property type="molecule type" value="Genomic_DNA"/>
</dbReference>
<evidence type="ECO:0000259" key="9">
    <source>
        <dbReference type="Pfam" id="PF10396"/>
    </source>
</evidence>
<dbReference type="FunFam" id="3.30.1360.120:FF:000003">
    <property type="entry name" value="tRNA modification GTPase MnmE"/>
    <property type="match status" value="1"/>
</dbReference>
<dbReference type="GO" id="GO:0009507">
    <property type="term" value="C:chloroplast"/>
    <property type="evidence" value="ECO:0007669"/>
    <property type="project" value="UniProtKB-SubCell"/>
</dbReference>
<keyword evidence="4" id="KW-0547">Nucleotide-binding</keyword>
<keyword evidence="3" id="KW-0479">Metal-binding</keyword>
<evidence type="ECO:0000256" key="6">
    <source>
        <dbReference type="ARBA" id="ARBA00022842"/>
    </source>
</evidence>
<dbReference type="Gene3D" id="3.30.1360.120">
    <property type="entry name" value="Probable tRNA modification gtpase trme, domain 1"/>
    <property type="match status" value="1"/>
</dbReference>
<keyword evidence="2" id="KW-0819">tRNA processing</keyword>
<sequence length="174" mass="18924">MSMLYTSTIAAIATPLGRGGIGIVKLSGKNSVMIAETIFKRSGQSTSRTKKTERVAPIPLDSHHLYYGHIIDPDSKKNLDEVLLTVMLAPNSYTREDIVEINAHSGPVVLRAILDLVIKMGARLAAPGEFTKRAYLNGRIDLTQAEAVIDIINAKTIKSLELATAQIKGELKQE</sequence>
<dbReference type="InterPro" id="IPR018948">
    <property type="entry name" value="GTP-bd_TrmE_N"/>
</dbReference>
<dbReference type="Pfam" id="PF10396">
    <property type="entry name" value="TrmE_N"/>
    <property type="match status" value="1"/>
</dbReference>
<organism evidence="10">
    <name type="scientific">marine sediment metagenome</name>
    <dbReference type="NCBI Taxonomy" id="412755"/>
    <lineage>
        <taxon>unclassified sequences</taxon>
        <taxon>metagenomes</taxon>
        <taxon>ecological metagenomes</taxon>
    </lineage>
</organism>
<dbReference type="GO" id="GO:0005829">
    <property type="term" value="C:cytosol"/>
    <property type="evidence" value="ECO:0007669"/>
    <property type="project" value="TreeGrafter"/>
</dbReference>
<keyword evidence="6" id="KW-0460">Magnesium</keyword>
<evidence type="ECO:0000256" key="1">
    <source>
        <dbReference type="ARBA" id="ARBA00004229"/>
    </source>
</evidence>
<comment type="caution">
    <text evidence="10">The sequence shown here is derived from an EMBL/GenBank/DDBJ whole genome shotgun (WGS) entry which is preliminary data.</text>
</comment>